<feature type="domain" description="Response regulatory" evidence="3">
    <location>
        <begin position="3"/>
        <end position="114"/>
    </location>
</feature>
<protein>
    <submittedName>
        <fullName evidence="5">Response regulator transcription factor</fullName>
    </submittedName>
</protein>
<evidence type="ECO:0000313" key="6">
    <source>
        <dbReference type="Proteomes" id="UP000321362"/>
    </source>
</evidence>
<evidence type="ECO:0000313" key="5">
    <source>
        <dbReference type="EMBL" id="QEC78709.1"/>
    </source>
</evidence>
<reference evidence="5 6" key="1">
    <citation type="journal article" date="2013" name="J. Microbiol.">
        <title>Mucilaginibacter ginsenosidivorax sp. nov., with ginsenoside converting activity isolated from sediment.</title>
        <authorList>
            <person name="Kim J.K."/>
            <person name="Choi T.E."/>
            <person name="Liu Q.M."/>
            <person name="Park H.Y."/>
            <person name="Yi T.H."/>
            <person name="Yoon M.H."/>
            <person name="Kim S.C."/>
            <person name="Im W.T."/>
        </authorList>
    </citation>
    <scope>NUCLEOTIDE SEQUENCE [LARGE SCALE GENOMIC DNA]</scope>
    <source>
        <strain evidence="5 6">KHI28</strain>
    </source>
</reference>
<dbReference type="InterPro" id="IPR011006">
    <property type="entry name" value="CheY-like_superfamily"/>
</dbReference>
<feature type="modified residue" description="4-aspartylphosphate" evidence="2">
    <location>
        <position position="54"/>
    </location>
</feature>
<dbReference type="InterPro" id="IPR001789">
    <property type="entry name" value="Sig_transdc_resp-reg_receiver"/>
</dbReference>
<dbReference type="RefSeq" id="WP_147057605.1">
    <property type="nucleotide sequence ID" value="NZ_CP042437.1"/>
</dbReference>
<dbReference type="Gene3D" id="3.40.50.2300">
    <property type="match status" value="1"/>
</dbReference>
<dbReference type="Pfam" id="PF00072">
    <property type="entry name" value="Response_reg"/>
    <property type="match status" value="1"/>
</dbReference>
<dbReference type="KEGG" id="mgk:FSB76_23180"/>
<keyword evidence="6" id="KW-1185">Reference proteome</keyword>
<dbReference type="SUPFAM" id="SSF52172">
    <property type="entry name" value="CheY-like"/>
    <property type="match status" value="1"/>
</dbReference>
<keyword evidence="1" id="KW-0238">DNA-binding</keyword>
<dbReference type="PROSITE" id="PS50110">
    <property type="entry name" value="RESPONSE_REGULATORY"/>
    <property type="match status" value="1"/>
</dbReference>
<dbReference type="OrthoDB" id="9787344at2"/>
<keyword evidence="2" id="KW-0597">Phosphoprotein</keyword>
<dbReference type="GO" id="GO:0032993">
    <property type="term" value="C:protein-DNA complex"/>
    <property type="evidence" value="ECO:0007669"/>
    <property type="project" value="TreeGrafter"/>
</dbReference>
<dbReference type="Gene3D" id="2.40.50.1020">
    <property type="entry name" value="LytTr DNA-binding domain"/>
    <property type="match status" value="1"/>
</dbReference>
<dbReference type="InterPro" id="IPR007492">
    <property type="entry name" value="LytTR_DNA-bd_dom"/>
</dbReference>
<dbReference type="GO" id="GO:0006355">
    <property type="term" value="P:regulation of DNA-templated transcription"/>
    <property type="evidence" value="ECO:0007669"/>
    <property type="project" value="TreeGrafter"/>
</dbReference>
<name>A0A5B8W583_9SPHI</name>
<dbReference type="PROSITE" id="PS50930">
    <property type="entry name" value="HTH_LYTTR"/>
    <property type="match status" value="1"/>
</dbReference>
<dbReference type="AlphaFoldDB" id="A0A5B8W583"/>
<accession>A0A5B8W583</accession>
<gene>
    <name evidence="5" type="ORF">FSB76_23180</name>
</gene>
<dbReference type="GO" id="GO:0000156">
    <property type="term" value="F:phosphorelay response regulator activity"/>
    <property type="evidence" value="ECO:0007669"/>
    <property type="project" value="TreeGrafter"/>
</dbReference>
<feature type="domain" description="HTH LytTR-type" evidence="4">
    <location>
        <begin position="142"/>
        <end position="233"/>
    </location>
</feature>
<dbReference type="PANTHER" id="PTHR48111:SF17">
    <property type="entry name" value="TRANSCRIPTIONAL REGULATORY PROTEIN YPDB"/>
    <property type="match status" value="1"/>
</dbReference>
<dbReference type="Proteomes" id="UP000321362">
    <property type="component" value="Chromosome"/>
</dbReference>
<evidence type="ECO:0000256" key="2">
    <source>
        <dbReference type="PROSITE-ProRule" id="PRU00169"/>
    </source>
</evidence>
<evidence type="ECO:0000259" key="3">
    <source>
        <dbReference type="PROSITE" id="PS50110"/>
    </source>
</evidence>
<evidence type="ECO:0000256" key="1">
    <source>
        <dbReference type="ARBA" id="ARBA00023125"/>
    </source>
</evidence>
<dbReference type="InterPro" id="IPR039420">
    <property type="entry name" value="WalR-like"/>
</dbReference>
<evidence type="ECO:0000259" key="4">
    <source>
        <dbReference type="PROSITE" id="PS50930"/>
    </source>
</evidence>
<dbReference type="GO" id="GO:0005829">
    <property type="term" value="C:cytosol"/>
    <property type="evidence" value="ECO:0007669"/>
    <property type="project" value="TreeGrafter"/>
</dbReference>
<dbReference type="SMART" id="SM00850">
    <property type="entry name" value="LytTR"/>
    <property type="match status" value="1"/>
</dbReference>
<sequence>MINCIAIDDEPLALSLLADNISKIPFLNLQAACDDGFSANKAMQENDIDLIFVDIQMPGMTGLQFINSLIKKPLVIIVSAYKQYALDGFALNVVDYLTKPVPLDRFMQACNKAKELAELKALKYASTPPALNYTYINAGYTVVKITFDEVLYLEGLRDYVKIYFTGHKKPAIVRLSFKNVEQKWPSHFMRIHKSFFINTQKIEAINKTAVIIDEKEIPIGEAYRAAVTALIQSNS</sequence>
<proteinExistence type="predicted"/>
<organism evidence="5 6">
    <name type="scientific">Mucilaginibacter ginsenosidivorax</name>
    <dbReference type="NCBI Taxonomy" id="862126"/>
    <lineage>
        <taxon>Bacteria</taxon>
        <taxon>Pseudomonadati</taxon>
        <taxon>Bacteroidota</taxon>
        <taxon>Sphingobacteriia</taxon>
        <taxon>Sphingobacteriales</taxon>
        <taxon>Sphingobacteriaceae</taxon>
        <taxon>Mucilaginibacter</taxon>
    </lineage>
</organism>
<dbReference type="PANTHER" id="PTHR48111">
    <property type="entry name" value="REGULATOR OF RPOS"/>
    <property type="match status" value="1"/>
</dbReference>
<dbReference type="Pfam" id="PF04397">
    <property type="entry name" value="LytTR"/>
    <property type="match status" value="1"/>
</dbReference>
<dbReference type="EMBL" id="CP042437">
    <property type="protein sequence ID" value="QEC78709.1"/>
    <property type="molecule type" value="Genomic_DNA"/>
</dbReference>
<dbReference type="GO" id="GO:0000976">
    <property type="term" value="F:transcription cis-regulatory region binding"/>
    <property type="evidence" value="ECO:0007669"/>
    <property type="project" value="TreeGrafter"/>
</dbReference>
<dbReference type="SMART" id="SM00448">
    <property type="entry name" value="REC"/>
    <property type="match status" value="1"/>
</dbReference>